<evidence type="ECO:0000259" key="2">
    <source>
        <dbReference type="PROSITE" id="PS51194"/>
    </source>
</evidence>
<sequence length="246" mass="27760">MCCAEIEEAVNTCSRNSSLKQAEVTDIKFRKPVKNISEGTSSSAVNKKNSAKTASSVQKLVSAETSTSFSGRTKGFDQTFEKMNHLQKLPRVLELVSASKRPVLVCCNFKSDVDDLWMYLKQKGTEVSKLHGSVEQSARGEALQDFKRQKIDVLVSTAKLITGIQFPFVMNVINFDLPQDYCDYKRTLVKAKRTITFINEDSPRNSMLELSADEEIGVPQFITDINDRCRSGIIRCRKPEKELWNM</sequence>
<reference evidence="3" key="2">
    <citation type="submission" date="2023-05" db="EMBL/GenBank/DDBJ databases">
        <authorList>
            <person name="Schelkunov M.I."/>
        </authorList>
    </citation>
    <scope>NUCLEOTIDE SEQUENCE</scope>
    <source>
        <strain evidence="3">Hsosn_3</strain>
        <tissue evidence="3">Leaf</tissue>
    </source>
</reference>
<name>A0AAD8I957_9APIA</name>
<evidence type="ECO:0000313" key="4">
    <source>
        <dbReference type="Proteomes" id="UP001237642"/>
    </source>
</evidence>
<dbReference type="Gene3D" id="3.40.50.300">
    <property type="entry name" value="P-loop containing nucleotide triphosphate hydrolases"/>
    <property type="match status" value="1"/>
</dbReference>
<dbReference type="EMBL" id="JAUIZM010000006">
    <property type="protein sequence ID" value="KAK1380173.1"/>
    <property type="molecule type" value="Genomic_DNA"/>
</dbReference>
<dbReference type="Proteomes" id="UP001237642">
    <property type="component" value="Unassembled WGS sequence"/>
</dbReference>
<keyword evidence="4" id="KW-1185">Reference proteome</keyword>
<reference evidence="3" key="1">
    <citation type="submission" date="2023-02" db="EMBL/GenBank/DDBJ databases">
        <title>Genome of toxic invasive species Heracleum sosnowskyi carries increased number of genes despite the absence of recent whole-genome duplications.</title>
        <authorList>
            <person name="Schelkunov M."/>
            <person name="Shtratnikova V."/>
            <person name="Makarenko M."/>
            <person name="Klepikova A."/>
            <person name="Omelchenko D."/>
            <person name="Novikova G."/>
            <person name="Obukhova E."/>
            <person name="Bogdanov V."/>
            <person name="Penin A."/>
            <person name="Logacheva M."/>
        </authorList>
    </citation>
    <scope>NUCLEOTIDE SEQUENCE</scope>
    <source>
        <strain evidence="3">Hsosn_3</strain>
        <tissue evidence="3">Leaf</tissue>
    </source>
</reference>
<dbReference type="InterPro" id="IPR027417">
    <property type="entry name" value="P-loop_NTPase"/>
</dbReference>
<comment type="caution">
    <text evidence="3">The sequence shown here is derived from an EMBL/GenBank/DDBJ whole genome shotgun (WGS) entry which is preliminary data.</text>
</comment>
<dbReference type="SMART" id="SM00490">
    <property type="entry name" value="HELICc"/>
    <property type="match status" value="1"/>
</dbReference>
<proteinExistence type="predicted"/>
<protein>
    <recommendedName>
        <fullName evidence="2">Helicase C-terminal domain-containing protein</fullName>
    </recommendedName>
</protein>
<evidence type="ECO:0000256" key="1">
    <source>
        <dbReference type="ARBA" id="ARBA00022884"/>
    </source>
</evidence>
<dbReference type="InterPro" id="IPR001650">
    <property type="entry name" value="Helicase_C-like"/>
</dbReference>
<gene>
    <name evidence="3" type="ORF">POM88_026917</name>
</gene>
<dbReference type="Pfam" id="PF00271">
    <property type="entry name" value="Helicase_C"/>
    <property type="match status" value="1"/>
</dbReference>
<dbReference type="PROSITE" id="PS51194">
    <property type="entry name" value="HELICASE_CTER"/>
    <property type="match status" value="1"/>
</dbReference>
<dbReference type="SUPFAM" id="SSF52540">
    <property type="entry name" value="P-loop containing nucleoside triphosphate hydrolases"/>
    <property type="match status" value="1"/>
</dbReference>
<evidence type="ECO:0000313" key="3">
    <source>
        <dbReference type="EMBL" id="KAK1380173.1"/>
    </source>
</evidence>
<dbReference type="PANTHER" id="PTHR47958">
    <property type="entry name" value="ATP-DEPENDENT RNA HELICASE DBP3"/>
    <property type="match status" value="1"/>
</dbReference>
<accession>A0AAD8I957</accession>
<feature type="domain" description="Helicase C-terminal" evidence="2">
    <location>
        <begin position="88"/>
        <end position="244"/>
    </location>
</feature>
<keyword evidence="1" id="KW-0694">RNA-binding</keyword>
<organism evidence="3 4">
    <name type="scientific">Heracleum sosnowskyi</name>
    <dbReference type="NCBI Taxonomy" id="360622"/>
    <lineage>
        <taxon>Eukaryota</taxon>
        <taxon>Viridiplantae</taxon>
        <taxon>Streptophyta</taxon>
        <taxon>Embryophyta</taxon>
        <taxon>Tracheophyta</taxon>
        <taxon>Spermatophyta</taxon>
        <taxon>Magnoliopsida</taxon>
        <taxon>eudicotyledons</taxon>
        <taxon>Gunneridae</taxon>
        <taxon>Pentapetalae</taxon>
        <taxon>asterids</taxon>
        <taxon>campanulids</taxon>
        <taxon>Apiales</taxon>
        <taxon>Apiaceae</taxon>
        <taxon>Apioideae</taxon>
        <taxon>apioid superclade</taxon>
        <taxon>Tordylieae</taxon>
        <taxon>Tordyliinae</taxon>
        <taxon>Heracleum</taxon>
    </lineage>
</organism>
<dbReference type="AlphaFoldDB" id="A0AAD8I957"/>
<dbReference type="GO" id="GO:0003723">
    <property type="term" value="F:RNA binding"/>
    <property type="evidence" value="ECO:0007669"/>
    <property type="project" value="UniProtKB-KW"/>
</dbReference>